<name>A0A371CMH7_9APHY</name>
<evidence type="ECO:0000256" key="1">
    <source>
        <dbReference type="SAM" id="MobiDB-lite"/>
    </source>
</evidence>
<dbReference type="AlphaFoldDB" id="A0A371CMH7"/>
<organism evidence="2 3">
    <name type="scientific">Lentinus brumalis</name>
    <dbReference type="NCBI Taxonomy" id="2498619"/>
    <lineage>
        <taxon>Eukaryota</taxon>
        <taxon>Fungi</taxon>
        <taxon>Dikarya</taxon>
        <taxon>Basidiomycota</taxon>
        <taxon>Agaricomycotina</taxon>
        <taxon>Agaricomycetes</taxon>
        <taxon>Polyporales</taxon>
        <taxon>Polyporaceae</taxon>
        <taxon>Lentinus</taxon>
    </lineage>
</organism>
<accession>A0A371CMH7</accession>
<sequence>MTLATFISHQSHMPLRPVKSATRSMIGRQPGRRIPSPSQLKTSPTELAITSQTGALLVQTARPATPGALRSDYETSASGIRHPCPRSFCTRKSLVHRARCPVPSWGPHVCLLTRMNMDDATPGSVLSELPDRSRDMSSCGRRRGEADSHWGRASGIRGDLTRQILRVRGAGVRMG</sequence>
<dbReference type="Proteomes" id="UP000256964">
    <property type="component" value="Unassembled WGS sequence"/>
</dbReference>
<protein>
    <submittedName>
        <fullName evidence="2">Uncharacterized protein</fullName>
    </submittedName>
</protein>
<feature type="region of interest" description="Disordered" evidence="1">
    <location>
        <begin position="24"/>
        <end position="43"/>
    </location>
</feature>
<feature type="region of interest" description="Disordered" evidence="1">
    <location>
        <begin position="121"/>
        <end position="150"/>
    </location>
</feature>
<proteinExistence type="predicted"/>
<evidence type="ECO:0000313" key="2">
    <source>
        <dbReference type="EMBL" id="RDX41486.1"/>
    </source>
</evidence>
<keyword evidence="3" id="KW-1185">Reference proteome</keyword>
<reference evidence="2 3" key="1">
    <citation type="journal article" date="2018" name="Biotechnol. Biofuels">
        <title>Integrative visual omics of the white-rot fungus Polyporus brumalis exposes the biotechnological potential of its oxidative enzymes for delignifying raw plant biomass.</title>
        <authorList>
            <person name="Miyauchi S."/>
            <person name="Rancon A."/>
            <person name="Drula E."/>
            <person name="Hage H."/>
            <person name="Chaduli D."/>
            <person name="Favel A."/>
            <person name="Grisel S."/>
            <person name="Henrissat B."/>
            <person name="Herpoel-Gimbert I."/>
            <person name="Ruiz-Duenas F.J."/>
            <person name="Chevret D."/>
            <person name="Hainaut M."/>
            <person name="Lin J."/>
            <person name="Wang M."/>
            <person name="Pangilinan J."/>
            <person name="Lipzen A."/>
            <person name="Lesage-Meessen L."/>
            <person name="Navarro D."/>
            <person name="Riley R."/>
            <person name="Grigoriev I.V."/>
            <person name="Zhou S."/>
            <person name="Raouche S."/>
            <person name="Rosso M.N."/>
        </authorList>
    </citation>
    <scope>NUCLEOTIDE SEQUENCE [LARGE SCALE GENOMIC DNA]</scope>
    <source>
        <strain evidence="2 3">BRFM 1820</strain>
    </source>
</reference>
<gene>
    <name evidence="2" type="ORF">OH76DRAFT_214399</name>
</gene>
<dbReference type="EMBL" id="KZ857510">
    <property type="protein sequence ID" value="RDX41486.1"/>
    <property type="molecule type" value="Genomic_DNA"/>
</dbReference>
<evidence type="ECO:0000313" key="3">
    <source>
        <dbReference type="Proteomes" id="UP000256964"/>
    </source>
</evidence>